<organism evidence="1 2">
    <name type="scientific">Pyropia yezoensis</name>
    <name type="common">Susabi-nori</name>
    <name type="synonym">Porphyra yezoensis</name>
    <dbReference type="NCBI Taxonomy" id="2788"/>
    <lineage>
        <taxon>Eukaryota</taxon>
        <taxon>Rhodophyta</taxon>
        <taxon>Bangiophyceae</taxon>
        <taxon>Bangiales</taxon>
        <taxon>Bangiaceae</taxon>
        <taxon>Pyropia</taxon>
    </lineage>
</organism>
<dbReference type="EMBL" id="CM020618">
    <property type="protein sequence ID" value="KAK1857659.1"/>
    <property type="molecule type" value="Genomic_DNA"/>
</dbReference>
<name>A0ACC3BID7_PYRYE</name>
<evidence type="ECO:0000313" key="1">
    <source>
        <dbReference type="EMBL" id="KAK1857659.1"/>
    </source>
</evidence>
<dbReference type="Proteomes" id="UP000798662">
    <property type="component" value="Chromosome 1"/>
</dbReference>
<keyword evidence="2" id="KW-1185">Reference proteome</keyword>
<reference evidence="1" key="1">
    <citation type="submission" date="2019-11" db="EMBL/GenBank/DDBJ databases">
        <title>Nori genome reveals adaptations in red seaweeds to the harsh intertidal environment.</title>
        <authorList>
            <person name="Wang D."/>
            <person name="Mao Y."/>
        </authorList>
    </citation>
    <scope>NUCLEOTIDE SEQUENCE</scope>
    <source>
        <tissue evidence="1">Gametophyte</tissue>
    </source>
</reference>
<protein>
    <submittedName>
        <fullName evidence="1">Uncharacterized protein</fullName>
    </submittedName>
</protein>
<proteinExistence type="predicted"/>
<gene>
    <name evidence="1" type="ORF">I4F81_000275</name>
</gene>
<sequence length="343" mass="35944">MAATSPSLLMLLLLATALCGGGGVAPAAATPEAYVFPPAAPSAYPMERVAFLTRRQLAAALANDTPTVDPTGTLRPEEIPPPTPVTCGGTLPATAHRVVCAASPPVGGWVLEPPTRRRPAGTLVLLHGYVNDPQRYTTAVGALLRSAPDLFRSLRVVVPFAPRYTKQLEPGFLSDPHSWFDGNALAAKLFPEVATNLTTVEAVEARMEGAPEDADRLGLFLSTRRIDIGGAMAAHVALVSTAPIDGVVVLQGFVPAPRSMARLAAAGAVSRARRAYTLSFVAGSADTVVLPVLVEASSRIVRRALRKAGRVTYESLRGVTHSSFFFPGADASAVAGVLRRHFA</sequence>
<accession>A0ACC3BID7</accession>
<evidence type="ECO:0000313" key="2">
    <source>
        <dbReference type="Proteomes" id="UP000798662"/>
    </source>
</evidence>
<comment type="caution">
    <text evidence="1">The sequence shown here is derived from an EMBL/GenBank/DDBJ whole genome shotgun (WGS) entry which is preliminary data.</text>
</comment>